<dbReference type="Proteomes" id="UP000198211">
    <property type="component" value="Unassembled WGS sequence"/>
</dbReference>
<evidence type="ECO:0000313" key="5">
    <source>
        <dbReference type="EMBL" id="OWZ17690.1"/>
    </source>
</evidence>
<dbReference type="SUPFAM" id="SSF52058">
    <property type="entry name" value="L domain-like"/>
    <property type="match status" value="3"/>
</dbReference>
<evidence type="ECO:0000256" key="2">
    <source>
        <dbReference type="ARBA" id="ARBA00022737"/>
    </source>
</evidence>
<gene>
    <name evidence="5" type="ORF">PHMEG_0008331</name>
</gene>
<feature type="transmembrane region" description="Helical" evidence="4">
    <location>
        <begin position="1459"/>
        <end position="1482"/>
    </location>
</feature>
<sequence>MPHRISSTRPPGLAQIRVHERIARLRTDKFSPTVMILSWLGFLLLHFICFFYFATAGWCYWKLPKTRLDAWLSMLYIGMETKYAYIVALVHASVAAVHGIFIIWMIGWSCWKGDVVFAVYNVIKLPVRVDKVGDDWPALSPIKEGIFWFYRAVFTRDGFLGVDGPNFDFVLLFREIIETALQTNQAYRMSQLLPRKELNRWYVGLLVLNCWTIVLVHSVFHGHASRRRLLALICDCVLDLFTSVGVTTLLVAIYIPDFDFDTYGFPYLKWYEDVWRVHAMSEFQMIFVSSWGDLIMRFIFAMSMLGNLNNMKKLIRARPTRRVKRGVKSRQRATVVAPFHASLVNVKKTFLVLDGVDPESLRYWVGKATEIGFFVWGLAILILHLHAESISPLQQCKMQAKPWFTSQPSCSLLELNCYKSGFSGVNSEVAAEWSTFDPTTVVRVVIRHCDNLELPSTLTNFSQLKEFKIYNSTITNWEARAGITQTYHPMLTTLFLIRVNMSNGELPLGLQSDDFPLALEDIEFCVTNLRSLPEDIDTKWPQYASIYLEAGEFEEVPPSLVRLAPYDLSLSMNPISVLPKQLFESDSVAFLSFGGTLISELPKDVAELSSSLYDVNLSDTNVSFFWSWIDPLAADAANTPPITAANTPYCLEVLRIFEGEQANFSVSPYLLDDNVTLSVLVDASPINWATLNSTVSCKPEDSTWYPLFFEDEYTSPSPHRFDYVYLSLCWFSFWWFVIFGVHTVTCVYYAIYTKFYWNFDATLFSYLLESNEIGMPRKNFCTIAGVFMVLAAIHGTCALLMIIASIRHRELSFSLRKKCLSRRGSTKSEDNTSWSDQARYLRLILQLYQKIAGRRGLLGVDGRYFHAVLIFRELLEMALQTVQAIRMSQFLAHTLLNRFFVCLLAINCWSSVLVYSRWFWQNEARRRFAAIVCDCVLNLMTTVGVSTILALDNLDRFNVGDSGFNFDVLNDDDWQAEFYNEAQMLIVVSWLDLMSRIVFSLGLASSAADMKDLLHCIHINRVAEMTSPSVDLIRNAVSVSPLSSSHPPRATQDVNTKEKYSRLKRRKPSYEQTGLVTRGGRTLLQLVHVLFAVWGFFILFLHAYATTQKPLLECTPKVHPMAGALPSCFAVNFDCHRLGIAGSSAQVQEEWVKFNHKTTTKVRILHCSELEIPQIFQDFRRLQVIEIYNSTIVKWDTSAAVTNTHHPKLRTITIVRVNMTNSELPAGLQSYDFPLRLGQIQFCETNLQSLPSDLDLKWQAESGIYVENSHLTDVPPALIRLKPSYLFLSGNPISDLPPELFEGSIASITLGHLHLQQLPEFVKPASTDIYYLDVTNTEISFFWSWIDPFIERATGTMLYAGGSKYCSDLENIFAGTASTFNASFKHEYSSILMNASKENWDILHQAIDCTPAPWTTSFNLKLWDQFAMWWVYWNLSGTSLSVWLYLYKLGLGTDNERTIATFHGVIAAVHFLYLVWMISWSIRKGRLNLANYNVVSYSSTSLRHSGGRVNQYARSIYRAVFSRNGLFGVNGPYFDLILFVREIVETTLQTQQAYRMSLLLPRTQLNRGYVGLLVLNCWSTVLVHSIFHKSPINRRFYTIVCDCVLDFVTSVGVSTVLLFIYSRDFDFKRNEFPLYKWYEDIWVVHAISEFQLLLVPTWGDLVMRMIFSLSMLSNMNNMKMFLTARRGPKMTSNSVVHNRITAIVPQKSSLSPIKSRYKRRCHFLLTMESRLTQVLFFMWGMTVLVLHLYAESISGLPQCQMQVKPWFNTQPSCSLLVLDCYASNFTGTTKEITDEWNNFDPYTLACVAIRHCPSLEVPPILTQFRGLKVLKFYNSTIKTWDESAGISETHHPNLIMLFLVRVNMTDGVLPPGLQGHELPRSLSDIEFCVTNLRTLPDDFALKWPQFAIMYFEACNFTEVPPSLARLAPYDLSLAVNPISRTKISELPPGVTGVSRSLKLRVDNTNVSFFYDWIDPIIETADASQSSVPTIVATNAPYCLELQQIYDRKQVKLLVTMLDNPKYFLIRLRRTGQD</sequence>
<dbReference type="EMBL" id="NBNE01000710">
    <property type="protein sequence ID" value="OWZ17690.1"/>
    <property type="molecule type" value="Genomic_DNA"/>
</dbReference>
<feature type="transmembrane region" description="Helical" evidence="4">
    <location>
        <begin position="201"/>
        <end position="220"/>
    </location>
</feature>
<feature type="transmembrane region" description="Helical" evidence="4">
    <location>
        <begin position="780"/>
        <end position="806"/>
    </location>
</feature>
<feature type="transmembrane region" description="Helical" evidence="4">
    <location>
        <begin position="1599"/>
        <end position="1621"/>
    </location>
</feature>
<feature type="transmembrane region" description="Helical" evidence="4">
    <location>
        <begin position="82"/>
        <end position="106"/>
    </location>
</feature>
<feature type="region of interest" description="Disordered" evidence="3">
    <location>
        <begin position="1041"/>
        <end position="1063"/>
    </location>
</feature>
<keyword evidence="1" id="KW-0433">Leucine-rich repeat</keyword>
<dbReference type="OrthoDB" id="160860at2759"/>
<feature type="transmembrane region" description="Helical" evidence="4">
    <location>
        <begin position="373"/>
        <end position="391"/>
    </location>
</feature>
<feature type="transmembrane region" description="Helical" evidence="4">
    <location>
        <begin position="36"/>
        <end position="61"/>
    </location>
</feature>
<proteinExistence type="predicted"/>
<evidence type="ECO:0000256" key="3">
    <source>
        <dbReference type="SAM" id="MobiDB-lite"/>
    </source>
</evidence>
<accession>A0A225WLG2</accession>
<keyword evidence="6" id="KW-1185">Reference proteome</keyword>
<dbReference type="InterPro" id="IPR050333">
    <property type="entry name" value="SLRP"/>
</dbReference>
<reference evidence="6" key="1">
    <citation type="submission" date="2017-03" db="EMBL/GenBank/DDBJ databases">
        <title>Phytopthora megakarya and P. palmivora, two closely related causual agents of cacao black pod achieved similar genome size and gene model numbers by different mechanisms.</title>
        <authorList>
            <person name="Ali S."/>
            <person name="Shao J."/>
            <person name="Larry D.J."/>
            <person name="Kronmiller B."/>
            <person name="Shen D."/>
            <person name="Strem M.D."/>
            <person name="Melnick R.L."/>
            <person name="Guiltinan M.J."/>
            <person name="Tyler B.M."/>
            <person name="Meinhardt L.W."/>
            <person name="Bailey B.A."/>
        </authorList>
    </citation>
    <scope>NUCLEOTIDE SEQUENCE [LARGE SCALE GENOMIC DNA]</scope>
    <source>
        <strain evidence="6">zdho120</strain>
    </source>
</reference>
<keyword evidence="4" id="KW-0472">Membrane</keyword>
<feature type="transmembrane region" description="Helical" evidence="4">
    <location>
        <begin position="1568"/>
        <end position="1587"/>
    </location>
</feature>
<organism evidence="5 6">
    <name type="scientific">Phytophthora megakarya</name>
    <dbReference type="NCBI Taxonomy" id="4795"/>
    <lineage>
        <taxon>Eukaryota</taxon>
        <taxon>Sar</taxon>
        <taxon>Stramenopiles</taxon>
        <taxon>Oomycota</taxon>
        <taxon>Peronosporomycetes</taxon>
        <taxon>Peronosporales</taxon>
        <taxon>Peronosporaceae</taxon>
        <taxon>Phytophthora</taxon>
    </lineage>
</organism>
<feature type="transmembrane region" description="Helical" evidence="4">
    <location>
        <begin position="1641"/>
        <end position="1663"/>
    </location>
</feature>
<feature type="transmembrane region" description="Helical" evidence="4">
    <location>
        <begin position="1083"/>
        <end position="1105"/>
    </location>
</feature>
<name>A0A225WLG2_9STRA</name>
<dbReference type="Gene3D" id="3.80.10.10">
    <property type="entry name" value="Ribonuclease Inhibitor"/>
    <property type="match status" value="3"/>
</dbReference>
<keyword evidence="2" id="KW-0677">Repeat</keyword>
<comment type="caution">
    <text evidence="5">The sequence shown here is derived from an EMBL/GenBank/DDBJ whole genome shotgun (WGS) entry which is preliminary data.</text>
</comment>
<evidence type="ECO:0000256" key="4">
    <source>
        <dbReference type="SAM" id="Phobius"/>
    </source>
</evidence>
<feature type="transmembrane region" description="Helical" evidence="4">
    <location>
        <begin position="232"/>
        <end position="255"/>
    </location>
</feature>
<evidence type="ECO:0000313" key="6">
    <source>
        <dbReference type="Proteomes" id="UP000198211"/>
    </source>
</evidence>
<feature type="transmembrane region" description="Helical" evidence="4">
    <location>
        <begin position="928"/>
        <end position="951"/>
    </location>
</feature>
<feature type="transmembrane region" description="Helical" evidence="4">
    <location>
        <begin position="1427"/>
        <end position="1447"/>
    </location>
</feature>
<dbReference type="PANTHER" id="PTHR45712">
    <property type="entry name" value="AGAP008170-PA"/>
    <property type="match status" value="1"/>
</dbReference>
<dbReference type="GO" id="GO:0005615">
    <property type="term" value="C:extracellular space"/>
    <property type="evidence" value="ECO:0007669"/>
    <property type="project" value="TreeGrafter"/>
</dbReference>
<feature type="transmembrane region" description="Helical" evidence="4">
    <location>
        <begin position="723"/>
        <end position="741"/>
    </location>
</feature>
<feature type="transmembrane region" description="Helical" evidence="4">
    <location>
        <begin position="895"/>
        <end position="916"/>
    </location>
</feature>
<dbReference type="InterPro" id="IPR032675">
    <property type="entry name" value="LRR_dom_sf"/>
</dbReference>
<keyword evidence="4" id="KW-0812">Transmembrane</keyword>
<protein>
    <submittedName>
        <fullName evidence="5">Uncharacterized protein</fullName>
    </submittedName>
</protein>
<keyword evidence="4" id="KW-1133">Transmembrane helix</keyword>
<feature type="transmembrane region" description="Helical" evidence="4">
    <location>
        <begin position="294"/>
        <end position="311"/>
    </location>
</feature>
<evidence type="ECO:0000256" key="1">
    <source>
        <dbReference type="ARBA" id="ARBA00022614"/>
    </source>
</evidence>
<dbReference type="STRING" id="4795.A0A225WLG2"/>
<dbReference type="PANTHER" id="PTHR45712:SF28">
    <property type="entry name" value="LEUCINE-RICH REPEAT-CONTAINING PROTEIN 70-LIKE"/>
    <property type="match status" value="1"/>
</dbReference>